<keyword evidence="4" id="KW-1185">Reference proteome</keyword>
<evidence type="ECO:0000313" key="4">
    <source>
        <dbReference type="Proteomes" id="UP000271974"/>
    </source>
</evidence>
<evidence type="ECO:0000256" key="2">
    <source>
        <dbReference type="ARBA" id="ARBA00022737"/>
    </source>
</evidence>
<dbReference type="PANTHER" id="PTHR13720:SF50">
    <property type="entry name" value="ECHINODERM MICROTUBULE-ASSOCIATED PROTEIN-LIKE 2"/>
    <property type="match status" value="1"/>
</dbReference>
<organism evidence="3 4">
    <name type="scientific">Elysia chlorotica</name>
    <name type="common">Eastern emerald elysia</name>
    <name type="synonym">Sea slug</name>
    <dbReference type="NCBI Taxonomy" id="188477"/>
    <lineage>
        <taxon>Eukaryota</taxon>
        <taxon>Metazoa</taxon>
        <taxon>Spiralia</taxon>
        <taxon>Lophotrochozoa</taxon>
        <taxon>Mollusca</taxon>
        <taxon>Gastropoda</taxon>
        <taxon>Heterobranchia</taxon>
        <taxon>Euthyneura</taxon>
        <taxon>Panpulmonata</taxon>
        <taxon>Sacoglossa</taxon>
        <taxon>Placobranchoidea</taxon>
        <taxon>Plakobranchidae</taxon>
        <taxon>Elysia</taxon>
    </lineage>
</organism>
<dbReference type="Proteomes" id="UP000271974">
    <property type="component" value="Unassembled WGS sequence"/>
</dbReference>
<gene>
    <name evidence="3" type="ORF">EGW08_007522</name>
</gene>
<dbReference type="AlphaFoldDB" id="A0A433TT50"/>
<dbReference type="EMBL" id="RQTK01000195">
    <property type="protein sequence ID" value="RUS84735.1"/>
    <property type="molecule type" value="Genomic_DNA"/>
</dbReference>
<feature type="non-terminal residue" evidence="3">
    <location>
        <position position="117"/>
    </location>
</feature>
<comment type="caution">
    <text evidence="3">The sequence shown here is derived from an EMBL/GenBank/DDBJ whole genome shotgun (WGS) entry which is preliminary data.</text>
</comment>
<protein>
    <submittedName>
        <fullName evidence="3">Uncharacterized protein</fullName>
    </submittedName>
</protein>
<dbReference type="GO" id="GO:0008017">
    <property type="term" value="F:microtubule binding"/>
    <property type="evidence" value="ECO:0007669"/>
    <property type="project" value="TreeGrafter"/>
</dbReference>
<name>A0A433TT50_ELYCH</name>
<reference evidence="3 4" key="1">
    <citation type="submission" date="2019-01" db="EMBL/GenBank/DDBJ databases">
        <title>A draft genome assembly of the solar-powered sea slug Elysia chlorotica.</title>
        <authorList>
            <person name="Cai H."/>
            <person name="Li Q."/>
            <person name="Fang X."/>
            <person name="Li J."/>
            <person name="Curtis N.E."/>
            <person name="Altenburger A."/>
            <person name="Shibata T."/>
            <person name="Feng M."/>
            <person name="Maeda T."/>
            <person name="Schwartz J.A."/>
            <person name="Shigenobu S."/>
            <person name="Lundholm N."/>
            <person name="Nishiyama T."/>
            <person name="Yang H."/>
            <person name="Hasebe M."/>
            <person name="Li S."/>
            <person name="Pierce S.K."/>
            <person name="Wang J."/>
        </authorList>
    </citation>
    <scope>NUCLEOTIDE SEQUENCE [LARGE SCALE GENOMIC DNA]</scope>
    <source>
        <strain evidence="3">EC2010</strain>
        <tissue evidence="3">Whole organism of an adult</tissue>
    </source>
</reference>
<accession>A0A433TT50</accession>
<dbReference type="GO" id="GO:0072686">
    <property type="term" value="C:mitotic spindle"/>
    <property type="evidence" value="ECO:0007669"/>
    <property type="project" value="TreeGrafter"/>
</dbReference>
<dbReference type="PANTHER" id="PTHR13720">
    <property type="entry name" value="WD-40 REPEAT PROTEIN"/>
    <property type="match status" value="1"/>
</dbReference>
<proteinExistence type="predicted"/>
<dbReference type="Gene3D" id="2.130.10.10">
    <property type="entry name" value="YVTN repeat-like/Quinoprotein amine dehydrogenase"/>
    <property type="match status" value="1"/>
</dbReference>
<dbReference type="InterPro" id="IPR050630">
    <property type="entry name" value="WD_repeat_EMAP"/>
</dbReference>
<dbReference type="GO" id="GO:0000226">
    <property type="term" value="P:microtubule cytoskeleton organization"/>
    <property type="evidence" value="ECO:0007669"/>
    <property type="project" value="TreeGrafter"/>
</dbReference>
<feature type="non-terminal residue" evidence="3">
    <location>
        <position position="1"/>
    </location>
</feature>
<evidence type="ECO:0000313" key="3">
    <source>
        <dbReference type="EMBL" id="RUS84735.1"/>
    </source>
</evidence>
<evidence type="ECO:0000256" key="1">
    <source>
        <dbReference type="ARBA" id="ARBA00022574"/>
    </source>
</evidence>
<keyword evidence="2" id="KW-0677">Repeat</keyword>
<keyword evidence="1" id="KW-0853">WD repeat</keyword>
<dbReference type="InterPro" id="IPR015943">
    <property type="entry name" value="WD40/YVTN_repeat-like_dom_sf"/>
</dbReference>
<dbReference type="OrthoDB" id="47802at2759"/>
<dbReference type="STRING" id="188477.A0A433TT50"/>
<sequence>SLDWSSDVQGDTYIIRSSTTTPEQKFWDAKQCEEISGDNLSDFPWSSTSCLLDHKTTGLWSSKQASEGHVTCVDVNPGRTIVAMATSTGSLSIFQYPCCADKAFSHAYKSHHNPHNL</sequence>